<dbReference type="eggNOG" id="KOG1454">
    <property type="taxonomic scope" value="Eukaryota"/>
</dbReference>
<dbReference type="InterPro" id="IPR029058">
    <property type="entry name" value="AB_hydrolase_fold"/>
</dbReference>
<dbReference type="InParanoid" id="A9V8E6"/>
<dbReference type="Pfam" id="PF00561">
    <property type="entry name" value="Abhydrolase_1"/>
    <property type="match status" value="1"/>
</dbReference>
<dbReference type="AlphaFoldDB" id="A9V8E6"/>
<accession>A9V8E6</accession>
<dbReference type="STRING" id="81824.A9V8E6"/>
<sequence length="322" mass="34390">MATRPKGEWLAQAPGSFVALSHGTVHYQLRGTPSDKPLVLCIHGISADGGQFANLAQELVDLGYQVLMPDLYGRGWSDAVLDGKAKNDEKLYTAQLSELLLQLGPDTNYMSGKALHVIGTSMGGALAVNFTAQYPRLVRTVTLGCPAGLPTPLPALAGLVKVPGVGELLMSMVGKGATEKNTAKAYADHLRPGAKEHWEATVQRNYDLGKYHPGFGPALLDTVRNFPLTGLQSRYDIVGTLDIPKLLVWGRADVVVPFHLSEQAVKCLKPTSTLFLDECGHVDFFCVEELASQMKAAVIAQLQEADQSPADVSASAPTADAN</sequence>
<dbReference type="RefSeq" id="XP_001748926.1">
    <property type="nucleotide sequence ID" value="XM_001748874.1"/>
</dbReference>
<dbReference type="FunCoup" id="A9V8E6">
    <property type="interactions" value="136"/>
</dbReference>
<reference evidence="2 3" key="1">
    <citation type="journal article" date="2008" name="Nature">
        <title>The genome of the choanoflagellate Monosiga brevicollis and the origin of metazoans.</title>
        <authorList>
            <consortium name="JGI Sequencing"/>
            <person name="King N."/>
            <person name="Westbrook M.J."/>
            <person name="Young S.L."/>
            <person name="Kuo A."/>
            <person name="Abedin M."/>
            <person name="Chapman J."/>
            <person name="Fairclough S."/>
            <person name="Hellsten U."/>
            <person name="Isogai Y."/>
            <person name="Letunic I."/>
            <person name="Marr M."/>
            <person name="Pincus D."/>
            <person name="Putnam N."/>
            <person name="Rokas A."/>
            <person name="Wright K.J."/>
            <person name="Zuzow R."/>
            <person name="Dirks W."/>
            <person name="Good M."/>
            <person name="Goodstein D."/>
            <person name="Lemons D."/>
            <person name="Li W."/>
            <person name="Lyons J.B."/>
            <person name="Morris A."/>
            <person name="Nichols S."/>
            <person name="Richter D.J."/>
            <person name="Salamov A."/>
            <person name="Bork P."/>
            <person name="Lim W.A."/>
            <person name="Manning G."/>
            <person name="Miller W.T."/>
            <person name="McGinnis W."/>
            <person name="Shapiro H."/>
            <person name="Tjian R."/>
            <person name="Grigoriev I.V."/>
            <person name="Rokhsar D."/>
        </authorList>
    </citation>
    <scope>NUCLEOTIDE SEQUENCE [LARGE SCALE GENOMIC DNA]</scope>
    <source>
        <strain evidence="3">MX1 / ATCC 50154</strain>
    </source>
</reference>
<dbReference type="KEGG" id="mbr:MONBRDRAFT_33913"/>
<protein>
    <recommendedName>
        <fullName evidence="1">AB hydrolase-1 domain-containing protein</fullName>
    </recommendedName>
</protein>
<gene>
    <name evidence="2" type="ORF">MONBRDRAFT_33913</name>
</gene>
<dbReference type="EMBL" id="CH991567">
    <property type="protein sequence ID" value="EDQ86256.1"/>
    <property type="molecule type" value="Genomic_DNA"/>
</dbReference>
<dbReference type="OMA" id="AGYRILC"/>
<evidence type="ECO:0000313" key="2">
    <source>
        <dbReference type="EMBL" id="EDQ86256.1"/>
    </source>
</evidence>
<dbReference type="Gene3D" id="3.40.50.1820">
    <property type="entry name" value="alpha/beta hydrolase"/>
    <property type="match status" value="1"/>
</dbReference>
<dbReference type="SUPFAM" id="SSF53474">
    <property type="entry name" value="alpha/beta-Hydrolases"/>
    <property type="match status" value="1"/>
</dbReference>
<dbReference type="Proteomes" id="UP000001357">
    <property type="component" value="Unassembled WGS sequence"/>
</dbReference>
<dbReference type="InterPro" id="IPR000073">
    <property type="entry name" value="AB_hydrolase_1"/>
</dbReference>
<feature type="domain" description="AB hydrolase-1" evidence="1">
    <location>
        <begin position="37"/>
        <end position="285"/>
    </location>
</feature>
<dbReference type="InterPro" id="IPR050266">
    <property type="entry name" value="AB_hydrolase_sf"/>
</dbReference>
<organism evidence="2 3">
    <name type="scientific">Monosiga brevicollis</name>
    <name type="common">Choanoflagellate</name>
    <dbReference type="NCBI Taxonomy" id="81824"/>
    <lineage>
        <taxon>Eukaryota</taxon>
        <taxon>Choanoflagellata</taxon>
        <taxon>Craspedida</taxon>
        <taxon>Salpingoecidae</taxon>
        <taxon>Monosiga</taxon>
    </lineage>
</organism>
<proteinExistence type="predicted"/>
<dbReference type="PANTHER" id="PTHR43798">
    <property type="entry name" value="MONOACYLGLYCEROL LIPASE"/>
    <property type="match status" value="1"/>
</dbReference>
<keyword evidence="3" id="KW-1185">Reference proteome</keyword>
<dbReference type="PRINTS" id="PR00111">
    <property type="entry name" value="ABHYDROLASE"/>
</dbReference>
<name>A9V8E6_MONBE</name>
<dbReference type="PANTHER" id="PTHR43798:SF5">
    <property type="entry name" value="MONOACYLGLYCEROL LIPASE ABHD6"/>
    <property type="match status" value="1"/>
</dbReference>
<evidence type="ECO:0000313" key="3">
    <source>
        <dbReference type="Proteomes" id="UP000001357"/>
    </source>
</evidence>
<evidence type="ECO:0000259" key="1">
    <source>
        <dbReference type="Pfam" id="PF00561"/>
    </source>
</evidence>
<dbReference type="GeneID" id="5894208"/>